<reference evidence="5" key="2">
    <citation type="submission" date="2021-04" db="EMBL/GenBank/DDBJ databases">
        <authorList>
            <person name="Gilroy R."/>
        </authorList>
    </citation>
    <scope>NUCLEOTIDE SEQUENCE</scope>
    <source>
        <strain evidence="5">ChiBcec16_6824</strain>
    </source>
</reference>
<feature type="domain" description="PRD" evidence="4">
    <location>
        <begin position="174"/>
        <end position="283"/>
    </location>
</feature>
<feature type="domain" description="PRD" evidence="4">
    <location>
        <begin position="68"/>
        <end position="173"/>
    </location>
</feature>
<dbReference type="InterPro" id="IPR011608">
    <property type="entry name" value="PRD"/>
</dbReference>
<evidence type="ECO:0000313" key="6">
    <source>
        <dbReference type="Proteomes" id="UP000823868"/>
    </source>
</evidence>
<dbReference type="InterPro" id="IPR050661">
    <property type="entry name" value="BglG_antiterminators"/>
</dbReference>
<comment type="caution">
    <text evidence="5">The sequence shown here is derived from an EMBL/GenBank/DDBJ whole genome shotgun (WGS) entry which is preliminary data.</text>
</comment>
<dbReference type="Gene3D" id="1.10.1790.10">
    <property type="entry name" value="PRD domain"/>
    <property type="match status" value="2"/>
</dbReference>
<dbReference type="Pfam" id="PF00874">
    <property type="entry name" value="PRD"/>
    <property type="match status" value="2"/>
</dbReference>
<sequence>MLSYQVLKTINNNIVSCVDTQGKELIIMGRGLGFGVKAGARLSEDKVEKVFRMEDPTEVSRLEHLFASLPADQIRLCASIIDYAKETLRKELSEGIYYTLTDHICFTLQRIRKGIHFSNALQTEVRIFYPQEYAVGLHALDLIEQQLKVRLPEDEAATIALHIVNAEYSTSISVTMHTVQAMHDLVNLLDQWEGLNVDHQSLYFDELIVHLKFVALSAFSGRPELRPEKEFIELVRKLFPVEFACAAAMMEYLSEQSHSPIPEENTAYLCVYIHRANTLSVKV</sequence>
<dbReference type="PANTHER" id="PTHR30185:SF18">
    <property type="entry name" value="TRANSCRIPTIONAL REGULATOR MTLR"/>
    <property type="match status" value="1"/>
</dbReference>
<evidence type="ECO:0000259" key="4">
    <source>
        <dbReference type="PROSITE" id="PS51372"/>
    </source>
</evidence>
<name>A0A9D2BZG5_9FIRM</name>
<evidence type="ECO:0000256" key="1">
    <source>
        <dbReference type="ARBA" id="ARBA00022737"/>
    </source>
</evidence>
<dbReference type="GO" id="GO:0003723">
    <property type="term" value="F:RNA binding"/>
    <property type="evidence" value="ECO:0007669"/>
    <property type="project" value="InterPro"/>
</dbReference>
<dbReference type="InterPro" id="IPR036650">
    <property type="entry name" value="CAT_RNA-bd_dom_sf"/>
</dbReference>
<dbReference type="Pfam" id="PF03123">
    <property type="entry name" value="CAT_RBD"/>
    <property type="match status" value="1"/>
</dbReference>
<dbReference type="SUPFAM" id="SSF63520">
    <property type="entry name" value="PTS-regulatory domain, PRD"/>
    <property type="match status" value="2"/>
</dbReference>
<protein>
    <submittedName>
        <fullName evidence="5">PRD domain-containing protein</fullName>
    </submittedName>
</protein>
<keyword evidence="3" id="KW-0804">Transcription</keyword>
<keyword evidence="2" id="KW-0805">Transcription regulation</keyword>
<dbReference type="GO" id="GO:0006355">
    <property type="term" value="P:regulation of DNA-templated transcription"/>
    <property type="evidence" value="ECO:0007669"/>
    <property type="project" value="InterPro"/>
</dbReference>
<dbReference type="Gene3D" id="2.30.24.10">
    <property type="entry name" value="CAT RNA-binding domain"/>
    <property type="match status" value="1"/>
</dbReference>
<evidence type="ECO:0000256" key="3">
    <source>
        <dbReference type="ARBA" id="ARBA00023163"/>
    </source>
</evidence>
<dbReference type="Proteomes" id="UP000823868">
    <property type="component" value="Unassembled WGS sequence"/>
</dbReference>
<dbReference type="AlphaFoldDB" id="A0A9D2BZG5"/>
<accession>A0A9D2BZG5</accession>
<evidence type="ECO:0000313" key="5">
    <source>
        <dbReference type="EMBL" id="HIY22307.1"/>
    </source>
</evidence>
<dbReference type="SMART" id="SM01061">
    <property type="entry name" value="CAT_RBD"/>
    <property type="match status" value="1"/>
</dbReference>
<dbReference type="InterPro" id="IPR036634">
    <property type="entry name" value="PRD_sf"/>
</dbReference>
<dbReference type="PROSITE" id="PS51372">
    <property type="entry name" value="PRD_2"/>
    <property type="match status" value="2"/>
</dbReference>
<organism evidence="5 6">
    <name type="scientific">Candidatus Flavonifractor merdigallinarum</name>
    <dbReference type="NCBI Taxonomy" id="2838589"/>
    <lineage>
        <taxon>Bacteria</taxon>
        <taxon>Bacillati</taxon>
        <taxon>Bacillota</taxon>
        <taxon>Clostridia</taxon>
        <taxon>Eubacteriales</taxon>
        <taxon>Oscillospiraceae</taxon>
        <taxon>Flavonifractor</taxon>
    </lineage>
</organism>
<evidence type="ECO:0000256" key="2">
    <source>
        <dbReference type="ARBA" id="ARBA00023015"/>
    </source>
</evidence>
<dbReference type="InterPro" id="IPR004341">
    <property type="entry name" value="CAT_RNA-bd_dom"/>
</dbReference>
<dbReference type="SUPFAM" id="SSF50151">
    <property type="entry name" value="SacY-like RNA-binding domain"/>
    <property type="match status" value="1"/>
</dbReference>
<dbReference type="EMBL" id="DXDX01000189">
    <property type="protein sequence ID" value="HIY22307.1"/>
    <property type="molecule type" value="Genomic_DNA"/>
</dbReference>
<dbReference type="PANTHER" id="PTHR30185">
    <property type="entry name" value="CRYPTIC BETA-GLUCOSIDE BGL OPERON ANTITERMINATOR"/>
    <property type="match status" value="1"/>
</dbReference>
<keyword evidence="1" id="KW-0677">Repeat</keyword>
<proteinExistence type="predicted"/>
<reference evidence="5" key="1">
    <citation type="journal article" date="2021" name="PeerJ">
        <title>Extensive microbial diversity within the chicken gut microbiome revealed by metagenomics and culture.</title>
        <authorList>
            <person name="Gilroy R."/>
            <person name="Ravi A."/>
            <person name="Getino M."/>
            <person name="Pursley I."/>
            <person name="Horton D.L."/>
            <person name="Alikhan N.F."/>
            <person name="Baker D."/>
            <person name="Gharbi K."/>
            <person name="Hall N."/>
            <person name="Watson M."/>
            <person name="Adriaenssens E.M."/>
            <person name="Foster-Nyarko E."/>
            <person name="Jarju S."/>
            <person name="Secka A."/>
            <person name="Antonio M."/>
            <person name="Oren A."/>
            <person name="Chaudhuri R.R."/>
            <person name="La Ragione R."/>
            <person name="Hildebrand F."/>
            <person name="Pallen M.J."/>
        </authorList>
    </citation>
    <scope>NUCLEOTIDE SEQUENCE</scope>
    <source>
        <strain evidence="5">ChiBcec16_6824</strain>
    </source>
</reference>
<gene>
    <name evidence="5" type="ORF">H9841_10475</name>
</gene>